<name>D8S8P6_SELML</name>
<dbReference type="PROSITE" id="PS50011">
    <property type="entry name" value="PROTEIN_KINASE_DOM"/>
    <property type="match status" value="1"/>
</dbReference>
<dbReference type="Proteomes" id="UP000001514">
    <property type="component" value="Unassembled WGS sequence"/>
</dbReference>
<dbReference type="Pfam" id="PF00069">
    <property type="entry name" value="Pkinase"/>
    <property type="match status" value="1"/>
</dbReference>
<keyword evidence="3" id="KW-0418">Kinase</keyword>
<keyword evidence="7" id="KW-1185">Reference proteome</keyword>
<reference evidence="6 7" key="1">
    <citation type="journal article" date="2011" name="Science">
        <title>The Selaginella genome identifies genetic changes associated with the evolution of vascular plants.</title>
        <authorList>
            <person name="Banks J.A."/>
            <person name="Nishiyama T."/>
            <person name="Hasebe M."/>
            <person name="Bowman J.L."/>
            <person name="Gribskov M."/>
            <person name="dePamphilis C."/>
            <person name="Albert V.A."/>
            <person name="Aono N."/>
            <person name="Aoyama T."/>
            <person name="Ambrose B.A."/>
            <person name="Ashton N.W."/>
            <person name="Axtell M.J."/>
            <person name="Barker E."/>
            <person name="Barker M.S."/>
            <person name="Bennetzen J.L."/>
            <person name="Bonawitz N.D."/>
            <person name="Chapple C."/>
            <person name="Cheng C."/>
            <person name="Correa L.G."/>
            <person name="Dacre M."/>
            <person name="DeBarry J."/>
            <person name="Dreyer I."/>
            <person name="Elias M."/>
            <person name="Engstrom E.M."/>
            <person name="Estelle M."/>
            <person name="Feng L."/>
            <person name="Finet C."/>
            <person name="Floyd S.K."/>
            <person name="Frommer W.B."/>
            <person name="Fujita T."/>
            <person name="Gramzow L."/>
            <person name="Gutensohn M."/>
            <person name="Harholt J."/>
            <person name="Hattori M."/>
            <person name="Heyl A."/>
            <person name="Hirai T."/>
            <person name="Hiwatashi Y."/>
            <person name="Ishikawa M."/>
            <person name="Iwata M."/>
            <person name="Karol K.G."/>
            <person name="Koehler B."/>
            <person name="Kolukisaoglu U."/>
            <person name="Kubo M."/>
            <person name="Kurata T."/>
            <person name="Lalonde S."/>
            <person name="Li K."/>
            <person name="Li Y."/>
            <person name="Litt A."/>
            <person name="Lyons E."/>
            <person name="Manning G."/>
            <person name="Maruyama T."/>
            <person name="Michael T.P."/>
            <person name="Mikami K."/>
            <person name="Miyazaki S."/>
            <person name="Morinaga S."/>
            <person name="Murata T."/>
            <person name="Mueller-Roeber B."/>
            <person name="Nelson D.R."/>
            <person name="Obara M."/>
            <person name="Oguri Y."/>
            <person name="Olmstead R.G."/>
            <person name="Onodera N."/>
            <person name="Petersen B.L."/>
            <person name="Pils B."/>
            <person name="Prigge M."/>
            <person name="Rensing S.A."/>
            <person name="Riano-Pachon D.M."/>
            <person name="Roberts A.W."/>
            <person name="Sato Y."/>
            <person name="Scheller H.V."/>
            <person name="Schulz B."/>
            <person name="Schulz C."/>
            <person name="Shakirov E.V."/>
            <person name="Shibagaki N."/>
            <person name="Shinohara N."/>
            <person name="Shippen D.E."/>
            <person name="Soerensen I."/>
            <person name="Sotooka R."/>
            <person name="Sugimoto N."/>
            <person name="Sugita M."/>
            <person name="Sumikawa N."/>
            <person name="Tanurdzic M."/>
            <person name="Theissen G."/>
            <person name="Ulvskov P."/>
            <person name="Wakazuki S."/>
            <person name="Weng J.K."/>
            <person name="Willats W.W."/>
            <person name="Wipf D."/>
            <person name="Wolf P.G."/>
            <person name="Yang L."/>
            <person name="Zimmer A.D."/>
            <person name="Zhu Q."/>
            <person name="Mitros T."/>
            <person name="Hellsten U."/>
            <person name="Loque D."/>
            <person name="Otillar R."/>
            <person name="Salamov A."/>
            <person name="Schmutz J."/>
            <person name="Shapiro H."/>
            <person name="Lindquist E."/>
            <person name="Lucas S."/>
            <person name="Rokhsar D."/>
            <person name="Grigoriev I.V."/>
        </authorList>
    </citation>
    <scope>NUCLEOTIDE SEQUENCE [LARGE SCALE GENOMIC DNA]</scope>
</reference>
<dbReference type="KEGG" id="smo:SELMODRAFT_111395"/>
<dbReference type="SUPFAM" id="SSF56112">
    <property type="entry name" value="Protein kinase-like (PK-like)"/>
    <property type="match status" value="1"/>
</dbReference>
<proteinExistence type="predicted"/>
<dbReference type="HOGENOM" id="CLU_1954401_0_0_1"/>
<dbReference type="GO" id="GO:0004672">
    <property type="term" value="F:protein kinase activity"/>
    <property type="evidence" value="ECO:0007669"/>
    <property type="project" value="InterPro"/>
</dbReference>
<evidence type="ECO:0000256" key="4">
    <source>
        <dbReference type="ARBA" id="ARBA00022840"/>
    </source>
</evidence>
<keyword evidence="4" id="KW-0067">ATP-binding</keyword>
<dbReference type="Gramene" id="EFJ19074">
    <property type="protein sequence ID" value="EFJ19074"/>
    <property type="gene ID" value="SELMODRAFT_111395"/>
</dbReference>
<evidence type="ECO:0000256" key="3">
    <source>
        <dbReference type="ARBA" id="ARBA00022777"/>
    </source>
</evidence>
<sequence length="129" mass="15262">GNFSYVYKVLKRLDGCLYSVKHSNWHLLNEGDQRKALREVQALLCLSCHENVVHYFSLWFKNDFLYIQIELYESLAWTFTEKKLIEVMFQLLNTFKHLHSHGLTHLDVKLDKIYICNHVYKIGNLGLAS</sequence>
<dbReference type="GO" id="GO:0005524">
    <property type="term" value="F:ATP binding"/>
    <property type="evidence" value="ECO:0007669"/>
    <property type="project" value="UniProtKB-KW"/>
</dbReference>
<evidence type="ECO:0000259" key="5">
    <source>
        <dbReference type="PROSITE" id="PS50011"/>
    </source>
</evidence>
<dbReference type="InParanoid" id="D8S8P6"/>
<organism evidence="7">
    <name type="scientific">Selaginella moellendorffii</name>
    <name type="common">Spikemoss</name>
    <dbReference type="NCBI Taxonomy" id="88036"/>
    <lineage>
        <taxon>Eukaryota</taxon>
        <taxon>Viridiplantae</taxon>
        <taxon>Streptophyta</taxon>
        <taxon>Embryophyta</taxon>
        <taxon>Tracheophyta</taxon>
        <taxon>Lycopodiopsida</taxon>
        <taxon>Selaginellales</taxon>
        <taxon>Selaginellaceae</taxon>
        <taxon>Selaginella</taxon>
    </lineage>
</organism>
<dbReference type="eggNOG" id="KOG0601">
    <property type="taxonomic scope" value="Eukaryota"/>
</dbReference>
<dbReference type="InterPro" id="IPR011009">
    <property type="entry name" value="Kinase-like_dom_sf"/>
</dbReference>
<evidence type="ECO:0000256" key="1">
    <source>
        <dbReference type="ARBA" id="ARBA00022679"/>
    </source>
</evidence>
<protein>
    <recommendedName>
        <fullName evidence="5">Protein kinase domain-containing protein</fullName>
    </recommendedName>
</protein>
<keyword evidence="1" id="KW-0808">Transferase</keyword>
<dbReference type="InterPro" id="IPR050339">
    <property type="entry name" value="CC_SR_Kinase"/>
</dbReference>
<dbReference type="STRING" id="88036.D8S8P6"/>
<evidence type="ECO:0000256" key="2">
    <source>
        <dbReference type="ARBA" id="ARBA00022741"/>
    </source>
</evidence>
<dbReference type="PANTHER" id="PTHR11042">
    <property type="entry name" value="EUKARYOTIC TRANSLATION INITIATION FACTOR 2-ALPHA KINASE EIF2-ALPHA KINASE -RELATED"/>
    <property type="match status" value="1"/>
</dbReference>
<dbReference type="Gene3D" id="1.10.510.10">
    <property type="entry name" value="Transferase(Phosphotransferase) domain 1"/>
    <property type="match status" value="1"/>
</dbReference>
<gene>
    <name evidence="6" type="ORF">SELMODRAFT_111395</name>
</gene>
<dbReference type="PANTHER" id="PTHR11042:SF185">
    <property type="entry name" value="WEE1-LIKE PROTEIN KINASE"/>
    <property type="match status" value="1"/>
</dbReference>
<dbReference type="Gene3D" id="3.30.200.20">
    <property type="entry name" value="Phosphorylase Kinase, domain 1"/>
    <property type="match status" value="1"/>
</dbReference>
<dbReference type="InterPro" id="IPR000719">
    <property type="entry name" value="Prot_kinase_dom"/>
</dbReference>
<feature type="non-terminal residue" evidence="6">
    <location>
        <position position="1"/>
    </location>
</feature>
<evidence type="ECO:0000313" key="6">
    <source>
        <dbReference type="EMBL" id="EFJ19074.1"/>
    </source>
</evidence>
<feature type="domain" description="Protein kinase" evidence="5">
    <location>
        <begin position="1"/>
        <end position="129"/>
    </location>
</feature>
<dbReference type="EMBL" id="GL377607">
    <property type="protein sequence ID" value="EFJ19074.1"/>
    <property type="molecule type" value="Genomic_DNA"/>
</dbReference>
<evidence type="ECO:0000313" key="7">
    <source>
        <dbReference type="Proteomes" id="UP000001514"/>
    </source>
</evidence>
<keyword evidence="2" id="KW-0547">Nucleotide-binding</keyword>
<accession>D8S8P6</accession>
<dbReference type="AlphaFoldDB" id="D8S8P6"/>